<protein>
    <recommendedName>
        <fullName evidence="3">DUF1223 domain-containing protein</fullName>
    </recommendedName>
</protein>
<name>A0A517VSE2_9PLAN</name>
<dbReference type="InterPro" id="IPR036249">
    <property type="entry name" value="Thioredoxin-like_sf"/>
</dbReference>
<dbReference type="PROSITE" id="PS51257">
    <property type="entry name" value="PROKAR_LIPOPROTEIN"/>
    <property type="match status" value="1"/>
</dbReference>
<dbReference type="SUPFAM" id="SSF52833">
    <property type="entry name" value="Thioredoxin-like"/>
    <property type="match status" value="1"/>
</dbReference>
<dbReference type="Pfam" id="PF06764">
    <property type="entry name" value="DUF1223"/>
    <property type="match status" value="1"/>
</dbReference>
<dbReference type="KEGG" id="gaw:V144x_13720"/>
<dbReference type="PANTHER" id="PTHR36057">
    <property type="match status" value="1"/>
</dbReference>
<dbReference type="PANTHER" id="PTHR36057:SF1">
    <property type="entry name" value="LIPOPROTEIN LIPID ATTACHMENT SITE-LIKE PROTEIN, PUTATIVE (DUF1223)-RELATED"/>
    <property type="match status" value="1"/>
</dbReference>
<dbReference type="EMBL" id="CP037920">
    <property type="protein sequence ID" value="QDT95923.1"/>
    <property type="molecule type" value="Genomic_DNA"/>
</dbReference>
<evidence type="ECO:0000313" key="1">
    <source>
        <dbReference type="EMBL" id="QDT95923.1"/>
    </source>
</evidence>
<dbReference type="AlphaFoldDB" id="A0A517VSE2"/>
<dbReference type="RefSeq" id="WP_197998792.1">
    <property type="nucleotide sequence ID" value="NZ_CP037920.1"/>
</dbReference>
<proteinExistence type="predicted"/>
<evidence type="ECO:0000313" key="2">
    <source>
        <dbReference type="Proteomes" id="UP000318704"/>
    </source>
</evidence>
<sequence length="264" mass="29424">MNQQLKVQIVTLLFAFVLTGCFQSVDNETMAQTTEQKQATPKGFAVVELFTSEGCSSCPPADANLTRLVEIAHKNKLPIYALSFHVDYWNYLGWKDPFSQRQFTERQRAYARALRSSRVYTPQMIVNGEKGFVGSNRRQAQEAILAAFKTAPSASLQLVLKDATEGLQISWKTKGMKAGDQINLALVEKTAERKVSAGENEGRNLTHVNVVRLFKAIKSPSASGSTMMQTTEKVDWKKYRVVGYIQAPQTLQIKAATEAELKPN</sequence>
<reference evidence="1 2" key="1">
    <citation type="submission" date="2019-03" db="EMBL/GenBank/DDBJ databases">
        <title>Deep-cultivation of Planctomycetes and their phenomic and genomic characterization uncovers novel biology.</title>
        <authorList>
            <person name="Wiegand S."/>
            <person name="Jogler M."/>
            <person name="Boedeker C."/>
            <person name="Pinto D."/>
            <person name="Vollmers J."/>
            <person name="Rivas-Marin E."/>
            <person name="Kohn T."/>
            <person name="Peeters S.H."/>
            <person name="Heuer A."/>
            <person name="Rast P."/>
            <person name="Oberbeckmann S."/>
            <person name="Bunk B."/>
            <person name="Jeske O."/>
            <person name="Meyerdierks A."/>
            <person name="Storesund J.E."/>
            <person name="Kallscheuer N."/>
            <person name="Luecker S."/>
            <person name="Lage O.M."/>
            <person name="Pohl T."/>
            <person name="Merkel B.J."/>
            <person name="Hornburger P."/>
            <person name="Mueller R.-W."/>
            <person name="Bruemmer F."/>
            <person name="Labrenz M."/>
            <person name="Spormann A.M."/>
            <person name="Op den Camp H."/>
            <person name="Overmann J."/>
            <person name="Amann R."/>
            <person name="Jetten M.S.M."/>
            <person name="Mascher T."/>
            <person name="Medema M.H."/>
            <person name="Devos D.P."/>
            <person name="Kaster A.-K."/>
            <person name="Ovreas L."/>
            <person name="Rohde M."/>
            <person name="Galperin M.Y."/>
            <person name="Jogler C."/>
        </authorList>
    </citation>
    <scope>NUCLEOTIDE SEQUENCE [LARGE SCALE GENOMIC DNA]</scope>
    <source>
        <strain evidence="1 2">V144</strain>
    </source>
</reference>
<evidence type="ECO:0008006" key="3">
    <source>
        <dbReference type="Google" id="ProtNLM"/>
    </source>
</evidence>
<gene>
    <name evidence="1" type="ORF">V144x_13720</name>
</gene>
<dbReference type="Proteomes" id="UP000318704">
    <property type="component" value="Chromosome"/>
</dbReference>
<accession>A0A517VSE2</accession>
<dbReference type="InterPro" id="IPR010634">
    <property type="entry name" value="DUF1223"/>
</dbReference>
<organism evidence="1 2">
    <name type="scientific">Gimesia aquarii</name>
    <dbReference type="NCBI Taxonomy" id="2527964"/>
    <lineage>
        <taxon>Bacteria</taxon>
        <taxon>Pseudomonadati</taxon>
        <taxon>Planctomycetota</taxon>
        <taxon>Planctomycetia</taxon>
        <taxon>Planctomycetales</taxon>
        <taxon>Planctomycetaceae</taxon>
        <taxon>Gimesia</taxon>
    </lineage>
</organism>